<feature type="domain" description="Xylose isomerase-like TIM barrel" evidence="5">
    <location>
        <begin position="21"/>
        <end position="248"/>
    </location>
</feature>
<evidence type="ECO:0000256" key="4">
    <source>
        <dbReference type="PIRSR" id="PIRSR006241-50"/>
    </source>
</evidence>
<evidence type="ECO:0000313" key="6">
    <source>
        <dbReference type="EMBL" id="MBB5742985.1"/>
    </source>
</evidence>
<keyword evidence="6" id="KW-0670">Pyruvate</keyword>
<dbReference type="RefSeq" id="WP_184282662.1">
    <property type="nucleotide sequence ID" value="NZ_BAAAPG010000001.1"/>
</dbReference>
<reference evidence="6 7" key="1">
    <citation type="submission" date="2020-08" db="EMBL/GenBank/DDBJ databases">
        <title>Sequencing the genomes of 1000 actinobacteria strains.</title>
        <authorList>
            <person name="Klenk H.-P."/>
        </authorList>
    </citation>
    <scope>NUCLEOTIDE SEQUENCE [LARGE SCALE GENOMIC DNA]</scope>
    <source>
        <strain evidence="6 7">DSM 24823</strain>
    </source>
</reference>
<dbReference type="GO" id="GO:0008903">
    <property type="term" value="F:hydroxypyruvate isomerase activity"/>
    <property type="evidence" value="ECO:0007669"/>
    <property type="project" value="UniProtKB-EC"/>
</dbReference>
<evidence type="ECO:0000256" key="2">
    <source>
        <dbReference type="ARBA" id="ARBA00023277"/>
    </source>
</evidence>
<dbReference type="GO" id="GO:0046487">
    <property type="term" value="P:glyoxylate metabolic process"/>
    <property type="evidence" value="ECO:0007669"/>
    <property type="project" value="TreeGrafter"/>
</dbReference>
<dbReference type="Pfam" id="PF01261">
    <property type="entry name" value="AP_endonuc_2"/>
    <property type="match status" value="1"/>
</dbReference>
<keyword evidence="7" id="KW-1185">Reference proteome</keyword>
<evidence type="ECO:0000256" key="3">
    <source>
        <dbReference type="PIRNR" id="PIRNR006241"/>
    </source>
</evidence>
<evidence type="ECO:0000259" key="5">
    <source>
        <dbReference type="Pfam" id="PF01261"/>
    </source>
</evidence>
<proteinExistence type="inferred from homology"/>
<dbReference type="Proteomes" id="UP000517712">
    <property type="component" value="Unassembled WGS sequence"/>
</dbReference>
<dbReference type="InterPro" id="IPR050417">
    <property type="entry name" value="Sugar_Epim/Isomerase"/>
</dbReference>
<sequence length="257" mass="27223">MRFSANISLMYADIPFADRAARARDDGFTAVECWWPFPDAAPAANEISAFLTSLDRLGLGLTAMNLYAGDMPAGDRGILSHPDASADFSTSLATLVDITRDSGCRTVNALYGQRLEGVDPSVQDGVALDRLRRAADDLGPVGAQVVVEALTRGQNGAYPLSTLQETLQVTEATGRANVRPLFDAFHLHNNGADVVAEYAAHATAIGHIQVADSPGRGRPGTGGIDFAGLFATIEAADYDGWIGCEYRETELHGVPSV</sequence>
<dbReference type="Gene3D" id="3.20.20.150">
    <property type="entry name" value="Divalent-metal-dependent TIM barrel enzymes"/>
    <property type="match status" value="1"/>
</dbReference>
<dbReference type="InterPro" id="IPR036237">
    <property type="entry name" value="Xyl_isomerase-like_sf"/>
</dbReference>
<dbReference type="PANTHER" id="PTHR43489">
    <property type="entry name" value="ISOMERASE"/>
    <property type="match status" value="1"/>
</dbReference>
<evidence type="ECO:0000256" key="1">
    <source>
        <dbReference type="ARBA" id="ARBA00023235"/>
    </source>
</evidence>
<dbReference type="InterPro" id="IPR026040">
    <property type="entry name" value="HyI-like"/>
</dbReference>
<organism evidence="6 7">
    <name type="scientific">Microbacterium ginsengiterrae</name>
    <dbReference type="NCBI Taxonomy" id="546115"/>
    <lineage>
        <taxon>Bacteria</taxon>
        <taxon>Bacillati</taxon>
        <taxon>Actinomycetota</taxon>
        <taxon>Actinomycetes</taxon>
        <taxon>Micrococcales</taxon>
        <taxon>Microbacteriaceae</taxon>
        <taxon>Microbacterium</taxon>
    </lineage>
</organism>
<evidence type="ECO:0000313" key="7">
    <source>
        <dbReference type="Proteomes" id="UP000517712"/>
    </source>
</evidence>
<accession>A0A7W9CCB4</accession>
<dbReference type="EMBL" id="JACHMU010000001">
    <property type="protein sequence ID" value="MBB5742985.1"/>
    <property type="molecule type" value="Genomic_DNA"/>
</dbReference>
<dbReference type="InterPro" id="IPR013022">
    <property type="entry name" value="Xyl_isomerase-like_TIM-brl"/>
</dbReference>
<gene>
    <name evidence="6" type="ORF">HD600_001482</name>
</gene>
<comment type="caution">
    <text evidence="6">The sequence shown here is derived from an EMBL/GenBank/DDBJ whole genome shotgun (WGS) entry which is preliminary data.</text>
</comment>
<comment type="similarity">
    <text evidence="3">Belongs to the hyi family.</text>
</comment>
<keyword evidence="1 3" id="KW-0413">Isomerase</keyword>
<dbReference type="AlphaFoldDB" id="A0A7W9CCB4"/>
<name>A0A7W9CCB4_9MICO</name>
<dbReference type="EC" id="5.3.1.22" evidence="6"/>
<keyword evidence="2" id="KW-0119">Carbohydrate metabolism</keyword>
<dbReference type="PANTHER" id="PTHR43489:SF6">
    <property type="entry name" value="HYDROXYPYRUVATE ISOMERASE-RELATED"/>
    <property type="match status" value="1"/>
</dbReference>
<feature type="active site" description="Proton donor/acceptor" evidence="4">
    <location>
        <position position="148"/>
    </location>
</feature>
<dbReference type="SUPFAM" id="SSF51658">
    <property type="entry name" value="Xylose isomerase-like"/>
    <property type="match status" value="1"/>
</dbReference>
<feature type="active site" description="Proton donor/acceptor" evidence="4">
    <location>
        <position position="245"/>
    </location>
</feature>
<dbReference type="PIRSF" id="PIRSF006241">
    <property type="entry name" value="HyI"/>
    <property type="match status" value="1"/>
</dbReference>
<protein>
    <submittedName>
        <fullName evidence="6">Hydroxypyruvate isomerase</fullName>
        <ecNumber evidence="6">5.3.1.22</ecNumber>
    </submittedName>
</protein>